<evidence type="ECO:0000313" key="3">
    <source>
        <dbReference type="Proteomes" id="UP000630887"/>
    </source>
</evidence>
<dbReference type="Gene3D" id="1.10.260.40">
    <property type="entry name" value="lambda repressor-like DNA-binding domains"/>
    <property type="match status" value="1"/>
</dbReference>
<dbReference type="SUPFAM" id="SSF48452">
    <property type="entry name" value="TPR-like"/>
    <property type="match status" value="1"/>
</dbReference>
<dbReference type="SMART" id="SM00530">
    <property type="entry name" value="HTH_XRE"/>
    <property type="match status" value="1"/>
</dbReference>
<dbReference type="GO" id="GO:0003677">
    <property type="term" value="F:DNA binding"/>
    <property type="evidence" value="ECO:0007669"/>
    <property type="project" value="InterPro"/>
</dbReference>
<protein>
    <recommendedName>
        <fullName evidence="1">HTH cro/C1-type domain-containing protein</fullName>
    </recommendedName>
</protein>
<dbReference type="RefSeq" id="WP_203687820.1">
    <property type="nucleotide sequence ID" value="NZ_BAAALC010000019.1"/>
</dbReference>
<evidence type="ECO:0000313" key="2">
    <source>
        <dbReference type="EMBL" id="GIG03334.1"/>
    </source>
</evidence>
<gene>
    <name evidence="2" type="ORF">Cco03nite_00340</name>
</gene>
<reference evidence="2 3" key="1">
    <citation type="submission" date="2021-01" db="EMBL/GenBank/DDBJ databases">
        <title>Whole genome shotgun sequence of Catellatospora coxensis NBRC 107359.</title>
        <authorList>
            <person name="Komaki H."/>
            <person name="Tamura T."/>
        </authorList>
    </citation>
    <scope>NUCLEOTIDE SEQUENCE [LARGE SCALE GENOMIC DNA]</scope>
    <source>
        <strain evidence="2 3">NBRC 107359</strain>
    </source>
</reference>
<proteinExistence type="predicted"/>
<dbReference type="SUPFAM" id="SSF47413">
    <property type="entry name" value="lambda repressor-like DNA-binding domains"/>
    <property type="match status" value="1"/>
</dbReference>
<dbReference type="AlphaFoldDB" id="A0A8J3P4G3"/>
<dbReference type="InterPro" id="IPR001387">
    <property type="entry name" value="Cro/C1-type_HTH"/>
</dbReference>
<dbReference type="EMBL" id="BONI01000001">
    <property type="protein sequence ID" value="GIG03334.1"/>
    <property type="molecule type" value="Genomic_DNA"/>
</dbReference>
<accession>A0A8J3P4G3</accession>
<dbReference type="PROSITE" id="PS50943">
    <property type="entry name" value="HTH_CROC1"/>
    <property type="match status" value="1"/>
</dbReference>
<dbReference type="CDD" id="cd00093">
    <property type="entry name" value="HTH_XRE"/>
    <property type="match status" value="1"/>
</dbReference>
<organism evidence="2 3">
    <name type="scientific">Catellatospora coxensis</name>
    <dbReference type="NCBI Taxonomy" id="310354"/>
    <lineage>
        <taxon>Bacteria</taxon>
        <taxon>Bacillati</taxon>
        <taxon>Actinomycetota</taxon>
        <taxon>Actinomycetes</taxon>
        <taxon>Micromonosporales</taxon>
        <taxon>Micromonosporaceae</taxon>
        <taxon>Catellatospora</taxon>
    </lineage>
</organism>
<feature type="domain" description="HTH cro/C1-type" evidence="1">
    <location>
        <begin position="9"/>
        <end position="63"/>
    </location>
</feature>
<dbReference type="Pfam" id="PF13560">
    <property type="entry name" value="HTH_31"/>
    <property type="match status" value="1"/>
</dbReference>
<dbReference type="InterPro" id="IPR010982">
    <property type="entry name" value="Lambda_DNA-bd_dom_sf"/>
</dbReference>
<keyword evidence="3" id="KW-1185">Reference proteome</keyword>
<name>A0A8J3P4G3_9ACTN</name>
<dbReference type="InterPro" id="IPR011990">
    <property type="entry name" value="TPR-like_helical_dom_sf"/>
</dbReference>
<comment type="caution">
    <text evidence="2">The sequence shown here is derived from an EMBL/GenBank/DDBJ whole genome shotgun (WGS) entry which is preliminary data.</text>
</comment>
<evidence type="ECO:0000259" key="1">
    <source>
        <dbReference type="PROSITE" id="PS50943"/>
    </source>
</evidence>
<dbReference type="Proteomes" id="UP000630887">
    <property type="component" value="Unassembled WGS sequence"/>
</dbReference>
<sequence length="406" mass="43117">MTSEFGEVMKVLRESAGLSLFGLAKRITWSKAAVGHAESGLRAPTPELARAIDRALGANGVLIAVAATMRTRRRNVSDVDRRDLLRLLASTGVATAAELGDSEVPGRLGGTDVARALERTKRLRRLDDSLGGADTYGLFLAEVRSTEATLVGGSLSGSVRRQLLAVLAEQAQLAGWAAFDAGWSDKSTRLFAMSRQAALEAEEPALVANAMALDAYQRAFSGRVDVALARASCAALTDAVPGLVRALVFDRAAWSHAVAGDADQAEAALAEAAAAVESAVGSPEPDWAAWVDAHEIDIMTGRCWSVLGRPLRAVAPLESALSVFPDAYARDKALYLLALAEAYLHGRELELAAQTIRQAHMLTKGVASDRPRHRLNTTLTLAAPFATVKPFKELHEHIAGTSTIPR</sequence>